<dbReference type="AlphaFoldDB" id="A0A448ZLL3"/>
<dbReference type="Proteomes" id="UP000291116">
    <property type="component" value="Unassembled WGS sequence"/>
</dbReference>
<accession>A0A448ZLL3</accession>
<reference evidence="1 2" key="1">
    <citation type="submission" date="2019-01" db="EMBL/GenBank/DDBJ databases">
        <authorList>
            <person name="Ferrante I. M."/>
        </authorList>
    </citation>
    <scope>NUCLEOTIDE SEQUENCE [LARGE SCALE GENOMIC DNA]</scope>
    <source>
        <strain evidence="1 2">B856</strain>
    </source>
</reference>
<sequence>MEAFRSSLAFHGVFAAAAGPAAAGPRTSAAKRPGACSAAGSSCSRRSAWFASLSSAASSHGVVPKRTLRGSESAAGTDLVAAAVLD</sequence>
<proteinExistence type="predicted"/>
<evidence type="ECO:0000313" key="1">
    <source>
        <dbReference type="EMBL" id="VEU42930.1"/>
    </source>
</evidence>
<dbReference type="EMBL" id="CAACVS010000499">
    <property type="protein sequence ID" value="VEU42930.1"/>
    <property type="molecule type" value="Genomic_DNA"/>
</dbReference>
<gene>
    <name evidence="1" type="ORF">PSNMU_V1.4_AUG-EV-PASAV3_0099290</name>
</gene>
<protein>
    <submittedName>
        <fullName evidence="1">Uncharacterized protein</fullName>
    </submittedName>
</protein>
<name>A0A448ZLL3_9STRA</name>
<organism evidence="1 2">
    <name type="scientific">Pseudo-nitzschia multistriata</name>
    <dbReference type="NCBI Taxonomy" id="183589"/>
    <lineage>
        <taxon>Eukaryota</taxon>
        <taxon>Sar</taxon>
        <taxon>Stramenopiles</taxon>
        <taxon>Ochrophyta</taxon>
        <taxon>Bacillariophyta</taxon>
        <taxon>Bacillariophyceae</taxon>
        <taxon>Bacillariophycidae</taxon>
        <taxon>Bacillariales</taxon>
        <taxon>Bacillariaceae</taxon>
        <taxon>Pseudo-nitzschia</taxon>
    </lineage>
</organism>
<keyword evidence="2" id="KW-1185">Reference proteome</keyword>
<evidence type="ECO:0000313" key="2">
    <source>
        <dbReference type="Proteomes" id="UP000291116"/>
    </source>
</evidence>